<sequence>MRSFIANHIQFTLPQIELETNIFKKAITRRIFTCYQLSEMKGDQSLNFGKADETYFDFKELECNGSAEQRVEYFMALMCETFKLSEQEAENIVEHYPFLWKEFFRKTFTYLKSTGLEKETFIQYPWLIAMSPEEINLKIQIISKTFSDWQNVNVCAGLFKYSNIKIGKLVSNWKKDAKEFDQPSKFHFLAHALKVPIGVIMNQLETKSFLLSMSYSRIQEGVNICLEAGVERKDLLNDLWVLRNRPVKLQNRIETLLQSKIPVKPWVLRARIESFQTTPNSGSHIQEYWEERKDAEHDHNLSAYLETQLKCDPTVVARMMKVFPNLQRATMRKVKPNIDYLLIEKRVDPSLIIMTPRILCIKFETLKDRLEQLETKGIPFSSLWMICRCQRHFDDYINRWNPKRS</sequence>
<evidence type="ECO:0000313" key="3">
    <source>
        <dbReference type="EMBL" id="CAH0105455.1"/>
    </source>
</evidence>
<organism evidence="3 4">
    <name type="scientific">Daphnia galeata</name>
    <dbReference type="NCBI Taxonomy" id="27404"/>
    <lineage>
        <taxon>Eukaryota</taxon>
        <taxon>Metazoa</taxon>
        <taxon>Ecdysozoa</taxon>
        <taxon>Arthropoda</taxon>
        <taxon>Crustacea</taxon>
        <taxon>Branchiopoda</taxon>
        <taxon>Diplostraca</taxon>
        <taxon>Cladocera</taxon>
        <taxon>Anomopoda</taxon>
        <taxon>Daphniidae</taxon>
        <taxon>Daphnia</taxon>
    </lineage>
</organism>
<proteinExistence type="inferred from homology"/>
<keyword evidence="2" id="KW-0809">Transit peptide</keyword>
<dbReference type="GO" id="GO:0005759">
    <property type="term" value="C:mitochondrial matrix"/>
    <property type="evidence" value="ECO:0007669"/>
    <property type="project" value="TreeGrafter"/>
</dbReference>
<dbReference type="InterPro" id="IPR038538">
    <property type="entry name" value="MTERF_sf"/>
</dbReference>
<dbReference type="AlphaFoldDB" id="A0A8J2RPJ7"/>
<keyword evidence="4" id="KW-1185">Reference proteome</keyword>
<gene>
    <name evidence="3" type="ORF">DGAL_LOCUS8478</name>
</gene>
<evidence type="ECO:0000256" key="1">
    <source>
        <dbReference type="ARBA" id="ARBA00007692"/>
    </source>
</evidence>
<dbReference type="PANTHER" id="PTHR15437:SF6">
    <property type="entry name" value="TRANSCRIPTION TERMINATION FACTOR, MITOCHONDRIAL"/>
    <property type="match status" value="1"/>
</dbReference>
<name>A0A8J2RPJ7_9CRUS</name>
<dbReference type="Gene3D" id="1.25.70.10">
    <property type="entry name" value="Transcription termination factor 3, mitochondrial"/>
    <property type="match status" value="1"/>
</dbReference>
<evidence type="ECO:0000256" key="2">
    <source>
        <dbReference type="ARBA" id="ARBA00022946"/>
    </source>
</evidence>
<dbReference type="EMBL" id="CAKKLH010000188">
    <property type="protein sequence ID" value="CAH0105455.1"/>
    <property type="molecule type" value="Genomic_DNA"/>
</dbReference>
<dbReference type="GO" id="GO:0003676">
    <property type="term" value="F:nucleic acid binding"/>
    <property type="evidence" value="ECO:0007669"/>
    <property type="project" value="InterPro"/>
</dbReference>
<protein>
    <submittedName>
        <fullName evidence="3">Uncharacterized protein</fullName>
    </submittedName>
</protein>
<evidence type="ECO:0000313" key="4">
    <source>
        <dbReference type="Proteomes" id="UP000789390"/>
    </source>
</evidence>
<dbReference type="PANTHER" id="PTHR15437">
    <property type="entry name" value="TRANSCRIPTION TERMINATION FACTOR, MITOCHONDRIAL"/>
    <property type="match status" value="1"/>
</dbReference>
<accession>A0A8J2RPJ7</accession>
<comment type="similarity">
    <text evidence="1">Belongs to the mTERF family.</text>
</comment>
<dbReference type="Proteomes" id="UP000789390">
    <property type="component" value="Unassembled WGS sequence"/>
</dbReference>
<dbReference type="InterPro" id="IPR003690">
    <property type="entry name" value="MTERF"/>
</dbReference>
<comment type="caution">
    <text evidence="3">The sequence shown here is derived from an EMBL/GenBank/DDBJ whole genome shotgun (WGS) entry which is preliminary data.</text>
</comment>
<dbReference type="GO" id="GO:0006393">
    <property type="term" value="P:termination of mitochondrial transcription"/>
    <property type="evidence" value="ECO:0007669"/>
    <property type="project" value="TreeGrafter"/>
</dbReference>
<reference evidence="3" key="1">
    <citation type="submission" date="2021-11" db="EMBL/GenBank/DDBJ databases">
        <authorList>
            <person name="Schell T."/>
        </authorList>
    </citation>
    <scope>NUCLEOTIDE SEQUENCE</scope>
    <source>
        <strain evidence="3">M5</strain>
    </source>
</reference>
<dbReference type="OrthoDB" id="75923at2759"/>